<feature type="binding site" evidence="13">
    <location>
        <begin position="89"/>
        <end position="99"/>
    </location>
    <ligand>
        <name>ATP</name>
        <dbReference type="ChEBI" id="CHEBI:30616"/>
    </ligand>
</feature>
<evidence type="ECO:0000256" key="2">
    <source>
        <dbReference type="ARBA" id="ARBA00007370"/>
    </source>
</evidence>
<evidence type="ECO:0000256" key="1">
    <source>
        <dbReference type="ARBA" id="ARBA00005015"/>
    </source>
</evidence>
<dbReference type="GO" id="GO:0004413">
    <property type="term" value="F:homoserine kinase activity"/>
    <property type="evidence" value="ECO:0007669"/>
    <property type="project" value="UniProtKB-EC"/>
</dbReference>
<reference evidence="16 17" key="1">
    <citation type="submission" date="2024-02" db="EMBL/GenBank/DDBJ databases">
        <title>Seven novel Bacillus-like species.</title>
        <authorList>
            <person name="Liu G."/>
        </authorList>
    </citation>
    <scope>NUCLEOTIDE SEQUENCE [LARGE SCALE GENOMIC DNA]</scope>
    <source>
        <strain evidence="16 17">FJAT-52991</strain>
    </source>
</reference>
<feature type="domain" description="GHMP kinase C-terminal" evidence="15">
    <location>
        <begin position="203"/>
        <end position="280"/>
    </location>
</feature>
<evidence type="ECO:0000259" key="15">
    <source>
        <dbReference type="Pfam" id="PF08544"/>
    </source>
</evidence>
<dbReference type="PRINTS" id="PR00958">
    <property type="entry name" value="HOMSERKINASE"/>
</dbReference>
<comment type="pathway">
    <text evidence="1 13">Amino-acid biosynthesis; L-threonine biosynthesis; L-threonine from L-aspartate: step 4/5.</text>
</comment>
<sequence length="297" mass="32101">MSAAPVTMKVPASTANLGPGFDSLGLAFNLYLTLHITPADTWSFEHRSDILAELPNDESHLVYQVAKKTADMYGSDLPPLHIVMESEIPLARGLGSSAAAIAAGIEIADRYANLQLSKEEKLTIGNQFEGHPDNIGASIFGGMVAGVSFDETAEIVHLPAPEMDLVVIIPPYELKTEDARRVLPDSFTRAQAVEASAVSNVLLAALSVKNYPLAGQMMEKDLFHEPYRTALIKEFKDAKKLAKEVGVYATVISGAGPTILTFAPVGKGEKVADIFRQSFKDCNIQQLEIEKNGIQYV</sequence>
<comment type="similarity">
    <text evidence="2 13">Belongs to the GHMP kinase family. Homoserine kinase subfamily.</text>
</comment>
<dbReference type="PROSITE" id="PS00627">
    <property type="entry name" value="GHMP_KINASES_ATP"/>
    <property type="match status" value="1"/>
</dbReference>
<dbReference type="InterPro" id="IPR014721">
    <property type="entry name" value="Ribsml_uS5_D2-typ_fold_subgr"/>
</dbReference>
<dbReference type="Gene3D" id="3.30.70.890">
    <property type="entry name" value="GHMP kinase, C-terminal domain"/>
    <property type="match status" value="1"/>
</dbReference>
<evidence type="ECO:0000256" key="5">
    <source>
        <dbReference type="ARBA" id="ARBA00022605"/>
    </source>
</evidence>
<evidence type="ECO:0000256" key="10">
    <source>
        <dbReference type="ARBA" id="ARBA00022840"/>
    </source>
</evidence>
<evidence type="ECO:0000256" key="13">
    <source>
        <dbReference type="HAMAP-Rule" id="MF_00384"/>
    </source>
</evidence>
<organism evidence="16 17">
    <name type="scientific">Bacillus kandeliae</name>
    <dbReference type="NCBI Taxonomy" id="3129297"/>
    <lineage>
        <taxon>Bacteria</taxon>
        <taxon>Bacillati</taxon>
        <taxon>Bacillota</taxon>
        <taxon>Bacilli</taxon>
        <taxon>Bacillales</taxon>
        <taxon>Bacillaceae</taxon>
        <taxon>Bacillus</taxon>
    </lineage>
</organism>
<evidence type="ECO:0000256" key="8">
    <source>
        <dbReference type="ARBA" id="ARBA00022741"/>
    </source>
</evidence>
<evidence type="ECO:0000256" key="3">
    <source>
        <dbReference type="ARBA" id="ARBA00012078"/>
    </source>
</evidence>
<dbReference type="EMBL" id="CP147404">
    <property type="protein sequence ID" value="WXB94771.1"/>
    <property type="molecule type" value="Genomic_DNA"/>
</dbReference>
<name>A0ABZ2NBT8_9BACI</name>
<dbReference type="InterPro" id="IPR006203">
    <property type="entry name" value="GHMP_knse_ATP-bd_CS"/>
</dbReference>
<evidence type="ECO:0000256" key="9">
    <source>
        <dbReference type="ARBA" id="ARBA00022777"/>
    </source>
</evidence>
<dbReference type="Pfam" id="PF08544">
    <property type="entry name" value="GHMP_kinases_C"/>
    <property type="match status" value="1"/>
</dbReference>
<dbReference type="InterPro" id="IPR036554">
    <property type="entry name" value="GHMP_kinase_C_sf"/>
</dbReference>
<evidence type="ECO:0000256" key="11">
    <source>
        <dbReference type="ARBA" id="ARBA00049375"/>
    </source>
</evidence>
<dbReference type="GO" id="GO:0016829">
    <property type="term" value="F:lyase activity"/>
    <property type="evidence" value="ECO:0007669"/>
    <property type="project" value="UniProtKB-KW"/>
</dbReference>
<evidence type="ECO:0000256" key="7">
    <source>
        <dbReference type="ARBA" id="ARBA00022697"/>
    </source>
</evidence>
<keyword evidence="10 13" id="KW-0067">ATP-binding</keyword>
<dbReference type="InterPro" id="IPR020568">
    <property type="entry name" value="Ribosomal_Su5_D2-typ_SF"/>
</dbReference>
<dbReference type="HAMAP" id="MF_00384">
    <property type="entry name" value="Homoser_kinase"/>
    <property type="match status" value="1"/>
</dbReference>
<dbReference type="PANTHER" id="PTHR20861:SF1">
    <property type="entry name" value="HOMOSERINE KINASE"/>
    <property type="match status" value="1"/>
</dbReference>
<dbReference type="Pfam" id="PF00288">
    <property type="entry name" value="GHMP_kinases_N"/>
    <property type="match status" value="1"/>
</dbReference>
<accession>A0ABZ2NBT8</accession>
<evidence type="ECO:0000256" key="12">
    <source>
        <dbReference type="ARBA" id="ARBA00049954"/>
    </source>
</evidence>
<proteinExistence type="inferred from homology"/>
<dbReference type="NCBIfam" id="TIGR00191">
    <property type="entry name" value="thrB"/>
    <property type="match status" value="1"/>
</dbReference>
<keyword evidence="5 13" id="KW-0028">Amino-acid biosynthesis</keyword>
<dbReference type="RefSeq" id="WP_338754608.1">
    <property type="nucleotide sequence ID" value="NZ_CP147404.1"/>
</dbReference>
<comment type="subcellular location">
    <subcellularLocation>
        <location evidence="13">Cytoplasm</location>
    </subcellularLocation>
</comment>
<keyword evidence="13" id="KW-0963">Cytoplasm</keyword>
<evidence type="ECO:0000256" key="6">
    <source>
        <dbReference type="ARBA" id="ARBA00022679"/>
    </source>
</evidence>
<dbReference type="PIRSF" id="PIRSF000676">
    <property type="entry name" value="Homoser_kin"/>
    <property type="match status" value="1"/>
</dbReference>
<keyword evidence="16" id="KW-0456">Lyase</keyword>
<dbReference type="Gene3D" id="3.30.230.10">
    <property type="match status" value="1"/>
</dbReference>
<evidence type="ECO:0000313" key="17">
    <source>
        <dbReference type="Proteomes" id="UP001387364"/>
    </source>
</evidence>
<keyword evidence="17" id="KW-1185">Reference proteome</keyword>
<dbReference type="InterPro" id="IPR006204">
    <property type="entry name" value="GHMP_kinase_N_dom"/>
</dbReference>
<protein>
    <recommendedName>
        <fullName evidence="4 13">Homoserine kinase</fullName>
        <shortName evidence="13">HK</shortName>
        <shortName evidence="13">HSK</shortName>
        <ecNumber evidence="3 13">2.7.1.39</ecNumber>
    </recommendedName>
</protein>
<dbReference type="Proteomes" id="UP001387364">
    <property type="component" value="Chromosome"/>
</dbReference>
<gene>
    <name evidence="13 16" type="primary">thrB</name>
    <name evidence="16" type="ORF">WDJ61_09160</name>
</gene>
<keyword evidence="9 13" id="KW-0418">Kinase</keyword>
<dbReference type="InterPro" id="IPR013750">
    <property type="entry name" value="GHMP_kinase_C_dom"/>
</dbReference>
<comment type="function">
    <text evidence="12 13">Catalyzes the ATP-dependent phosphorylation of L-homoserine to L-homoserine phosphate.</text>
</comment>
<dbReference type="SUPFAM" id="SSF54211">
    <property type="entry name" value="Ribosomal protein S5 domain 2-like"/>
    <property type="match status" value="1"/>
</dbReference>
<evidence type="ECO:0000313" key="16">
    <source>
        <dbReference type="EMBL" id="WXB94771.1"/>
    </source>
</evidence>
<comment type="catalytic activity">
    <reaction evidence="11 13">
        <text>L-homoserine + ATP = O-phospho-L-homoserine + ADP + H(+)</text>
        <dbReference type="Rhea" id="RHEA:13985"/>
        <dbReference type="ChEBI" id="CHEBI:15378"/>
        <dbReference type="ChEBI" id="CHEBI:30616"/>
        <dbReference type="ChEBI" id="CHEBI:57476"/>
        <dbReference type="ChEBI" id="CHEBI:57590"/>
        <dbReference type="ChEBI" id="CHEBI:456216"/>
        <dbReference type="EC" id="2.7.1.39"/>
    </reaction>
</comment>
<keyword evidence="6 13" id="KW-0808">Transferase</keyword>
<keyword evidence="8 13" id="KW-0547">Nucleotide-binding</keyword>
<evidence type="ECO:0000259" key="14">
    <source>
        <dbReference type="Pfam" id="PF00288"/>
    </source>
</evidence>
<dbReference type="EC" id="2.7.1.39" evidence="3 13"/>
<dbReference type="PANTHER" id="PTHR20861">
    <property type="entry name" value="HOMOSERINE/4-DIPHOSPHOCYTIDYL-2-C-METHYL-D-ERYTHRITOL KINASE"/>
    <property type="match status" value="1"/>
</dbReference>
<evidence type="ECO:0000256" key="4">
    <source>
        <dbReference type="ARBA" id="ARBA00017858"/>
    </source>
</evidence>
<keyword evidence="7 13" id="KW-0791">Threonine biosynthesis</keyword>
<dbReference type="InterPro" id="IPR000870">
    <property type="entry name" value="Homoserine_kinase"/>
</dbReference>
<dbReference type="SUPFAM" id="SSF55060">
    <property type="entry name" value="GHMP Kinase, C-terminal domain"/>
    <property type="match status" value="1"/>
</dbReference>
<feature type="domain" description="GHMP kinase N-terminal" evidence="14">
    <location>
        <begin position="61"/>
        <end position="142"/>
    </location>
</feature>